<gene>
    <name evidence="2" type="ORF">AWRI3579_g1978</name>
</gene>
<keyword evidence="3" id="KW-1185">Reference proteome</keyword>
<evidence type="ECO:0000256" key="1">
    <source>
        <dbReference type="SAM" id="MobiDB-lite"/>
    </source>
</evidence>
<evidence type="ECO:0000313" key="3">
    <source>
        <dbReference type="Proteomes" id="UP000095728"/>
    </source>
</evidence>
<dbReference type="PANTHER" id="PTHR28207">
    <property type="entry name" value="ATP SYNTHASE SUBUNIT H, MITOCHONDRIAL"/>
    <property type="match status" value="1"/>
</dbReference>
<comment type="caution">
    <text evidence="2">The sequence shown here is derived from an EMBL/GenBank/DDBJ whole genome shotgun (WGS) entry which is preliminary data.</text>
</comment>
<sequence length="116" mass="13264">MFRRQFLQTSKRFLSVTFPKNNAVSELYLKELKNVKLPEINLADANVKPFHALKVSPYANDILQASESEKDALKSYESEPVEVLKAVQETDAAEQTGAEEEDWLVIEDDVEEETHH</sequence>
<dbReference type="PANTHER" id="PTHR28207:SF1">
    <property type="entry name" value="ATP SYNTHASE SUBUNIT H, MITOCHONDRIAL"/>
    <property type="match status" value="1"/>
</dbReference>
<organism evidence="2 3">
    <name type="scientific">Hanseniaspora osmophila</name>
    <dbReference type="NCBI Taxonomy" id="56408"/>
    <lineage>
        <taxon>Eukaryota</taxon>
        <taxon>Fungi</taxon>
        <taxon>Dikarya</taxon>
        <taxon>Ascomycota</taxon>
        <taxon>Saccharomycotina</taxon>
        <taxon>Saccharomycetes</taxon>
        <taxon>Saccharomycodales</taxon>
        <taxon>Saccharomycodaceae</taxon>
        <taxon>Hanseniaspora</taxon>
    </lineage>
</organism>
<reference evidence="3" key="1">
    <citation type="journal article" date="2016" name="Genome Announc.">
        <title>Genome sequences of three species of Hanseniaspora isolated from spontaneous wine fermentations.</title>
        <authorList>
            <person name="Sternes P.R."/>
            <person name="Lee D."/>
            <person name="Kutyna D.R."/>
            <person name="Borneman A.R."/>
        </authorList>
    </citation>
    <scope>NUCLEOTIDE SEQUENCE [LARGE SCALE GENOMIC DNA]</scope>
    <source>
        <strain evidence="3">AWRI3579</strain>
    </source>
</reference>
<dbReference type="OrthoDB" id="274752at2759"/>
<dbReference type="InParanoid" id="A0A1E5RDI3"/>
<dbReference type="GO" id="GO:0046933">
    <property type="term" value="F:proton-transporting ATP synthase activity, rotational mechanism"/>
    <property type="evidence" value="ECO:0007669"/>
    <property type="project" value="TreeGrafter"/>
</dbReference>
<dbReference type="AlphaFoldDB" id="A0A1E5RDI3"/>
<dbReference type="Pfam" id="PF10775">
    <property type="entry name" value="ATP_sub_h"/>
    <property type="match status" value="1"/>
</dbReference>
<accession>A0A1E5RDI3</accession>
<evidence type="ECO:0000313" key="2">
    <source>
        <dbReference type="EMBL" id="OEJ84957.1"/>
    </source>
</evidence>
<feature type="region of interest" description="Disordered" evidence="1">
    <location>
        <begin position="90"/>
        <end position="116"/>
    </location>
</feature>
<dbReference type="InterPro" id="IPR019711">
    <property type="entry name" value="ATP_synth_F0_suH"/>
</dbReference>
<name>A0A1E5RDI3_9ASCO</name>
<proteinExistence type="predicted"/>
<feature type="compositionally biased region" description="Acidic residues" evidence="1">
    <location>
        <begin position="97"/>
        <end position="116"/>
    </location>
</feature>
<evidence type="ECO:0008006" key="4">
    <source>
        <dbReference type="Google" id="ProtNLM"/>
    </source>
</evidence>
<dbReference type="EMBL" id="LPNM01000007">
    <property type="protein sequence ID" value="OEJ84957.1"/>
    <property type="molecule type" value="Genomic_DNA"/>
</dbReference>
<protein>
    <recommendedName>
        <fullName evidence="4">ATP synthase subunit H, mitochondrial</fullName>
    </recommendedName>
</protein>
<dbReference type="Proteomes" id="UP000095728">
    <property type="component" value="Unassembled WGS sequence"/>
</dbReference>
<dbReference type="FunCoup" id="A0A1E5RDI3">
    <property type="interactions" value="129"/>
</dbReference>